<protein>
    <submittedName>
        <fullName evidence="1">987_t:CDS:1</fullName>
    </submittedName>
</protein>
<name>A0ACA9Q301_9GLOM</name>
<dbReference type="Proteomes" id="UP000789920">
    <property type="component" value="Unassembled WGS sequence"/>
</dbReference>
<sequence>LFYLQTPKILSTQSTPSPLINILLIQSILSLSTIVALFSQPLPKSSSNNIRFSTTLRSEVKDLSKRVNELEAELKATKEELETLKNP</sequence>
<gene>
    <name evidence="1" type="ORF">RPERSI_LOCUS12488</name>
</gene>
<comment type="caution">
    <text evidence="1">The sequence shown here is derived from an EMBL/GenBank/DDBJ whole genome shotgun (WGS) entry which is preliminary data.</text>
</comment>
<reference evidence="1" key="1">
    <citation type="submission" date="2021-06" db="EMBL/GenBank/DDBJ databases">
        <authorList>
            <person name="Kallberg Y."/>
            <person name="Tangrot J."/>
            <person name="Rosling A."/>
        </authorList>
    </citation>
    <scope>NUCLEOTIDE SEQUENCE</scope>
    <source>
        <strain evidence="1">MA461A</strain>
    </source>
</reference>
<accession>A0ACA9Q301</accession>
<proteinExistence type="predicted"/>
<organism evidence="1 2">
    <name type="scientific">Racocetra persica</name>
    <dbReference type="NCBI Taxonomy" id="160502"/>
    <lineage>
        <taxon>Eukaryota</taxon>
        <taxon>Fungi</taxon>
        <taxon>Fungi incertae sedis</taxon>
        <taxon>Mucoromycota</taxon>
        <taxon>Glomeromycotina</taxon>
        <taxon>Glomeromycetes</taxon>
        <taxon>Diversisporales</taxon>
        <taxon>Gigasporaceae</taxon>
        <taxon>Racocetra</taxon>
    </lineage>
</organism>
<keyword evidence="2" id="KW-1185">Reference proteome</keyword>
<evidence type="ECO:0000313" key="2">
    <source>
        <dbReference type="Proteomes" id="UP000789920"/>
    </source>
</evidence>
<feature type="non-terminal residue" evidence="1">
    <location>
        <position position="87"/>
    </location>
</feature>
<feature type="non-terminal residue" evidence="1">
    <location>
        <position position="1"/>
    </location>
</feature>
<dbReference type="EMBL" id="CAJVQC010026801">
    <property type="protein sequence ID" value="CAG8734301.1"/>
    <property type="molecule type" value="Genomic_DNA"/>
</dbReference>
<evidence type="ECO:0000313" key="1">
    <source>
        <dbReference type="EMBL" id="CAG8734301.1"/>
    </source>
</evidence>